<name>A0A7J3SMF6_9CREN</name>
<evidence type="ECO:0000259" key="4">
    <source>
        <dbReference type="PROSITE" id="PS51387"/>
    </source>
</evidence>
<dbReference type="InterPro" id="IPR002346">
    <property type="entry name" value="Mopterin_DH_FAD-bd"/>
</dbReference>
<keyword evidence="1" id="KW-0285">Flavoprotein</keyword>
<reference evidence="5" key="1">
    <citation type="journal article" date="2020" name="mSystems">
        <title>Genome- and Community-Level Interaction Insights into Carbon Utilization and Element Cycling Functions of Hydrothermarchaeota in Hydrothermal Sediment.</title>
        <authorList>
            <person name="Zhou Z."/>
            <person name="Liu Y."/>
            <person name="Xu W."/>
            <person name="Pan J."/>
            <person name="Luo Z.H."/>
            <person name="Li M."/>
        </authorList>
    </citation>
    <scope>NUCLEOTIDE SEQUENCE [LARGE SCALE GENOMIC DNA]</scope>
    <source>
        <strain evidence="5">SpSt-885</strain>
    </source>
</reference>
<dbReference type="AlphaFoldDB" id="A0A7J3SMF6"/>
<keyword evidence="3" id="KW-0560">Oxidoreductase</keyword>
<feature type="domain" description="FAD-binding PCMH-type" evidence="4">
    <location>
        <begin position="6"/>
        <end position="187"/>
    </location>
</feature>
<evidence type="ECO:0000256" key="2">
    <source>
        <dbReference type="ARBA" id="ARBA00022827"/>
    </source>
</evidence>
<dbReference type="EMBL" id="DTLS01000182">
    <property type="protein sequence ID" value="HGZ60810.1"/>
    <property type="molecule type" value="Genomic_DNA"/>
</dbReference>
<gene>
    <name evidence="5" type="ORF">ENW83_06420</name>
</gene>
<dbReference type="Gene3D" id="3.30.465.10">
    <property type="match status" value="1"/>
</dbReference>
<proteinExistence type="predicted"/>
<dbReference type="PROSITE" id="PS51387">
    <property type="entry name" value="FAD_PCMH"/>
    <property type="match status" value="1"/>
</dbReference>
<dbReference type="InterPro" id="IPR036683">
    <property type="entry name" value="CO_DH_flav_C_dom_sf"/>
</dbReference>
<comment type="caution">
    <text evidence="5">The sequence shown here is derived from an EMBL/GenBank/DDBJ whole genome shotgun (WGS) entry which is preliminary data.</text>
</comment>
<dbReference type="SMART" id="SM01092">
    <property type="entry name" value="CO_deh_flav_C"/>
    <property type="match status" value="1"/>
</dbReference>
<protein>
    <submittedName>
        <fullName evidence="5">Xanthine dehydrogenase family protein subunit M</fullName>
    </submittedName>
</protein>
<dbReference type="PANTHER" id="PTHR42659:SF2">
    <property type="entry name" value="XANTHINE DEHYDROGENASE SUBUNIT C-RELATED"/>
    <property type="match status" value="1"/>
</dbReference>
<dbReference type="SUPFAM" id="SSF56176">
    <property type="entry name" value="FAD-binding/transporter-associated domain-like"/>
    <property type="match status" value="1"/>
</dbReference>
<evidence type="ECO:0000256" key="1">
    <source>
        <dbReference type="ARBA" id="ARBA00022630"/>
    </source>
</evidence>
<dbReference type="InterPro" id="IPR016167">
    <property type="entry name" value="FAD-bd_PCMH_sub1"/>
</dbReference>
<dbReference type="InterPro" id="IPR036318">
    <property type="entry name" value="FAD-bd_PCMH-like_sf"/>
</dbReference>
<dbReference type="GO" id="GO:0016491">
    <property type="term" value="F:oxidoreductase activity"/>
    <property type="evidence" value="ECO:0007669"/>
    <property type="project" value="UniProtKB-KW"/>
</dbReference>
<dbReference type="InterPro" id="IPR051312">
    <property type="entry name" value="Diverse_Substr_Oxidored"/>
</dbReference>
<dbReference type="PANTHER" id="PTHR42659">
    <property type="entry name" value="XANTHINE DEHYDROGENASE SUBUNIT C-RELATED"/>
    <property type="match status" value="1"/>
</dbReference>
<organism evidence="5">
    <name type="scientific">Fervidicoccus fontis</name>
    <dbReference type="NCBI Taxonomy" id="683846"/>
    <lineage>
        <taxon>Archaea</taxon>
        <taxon>Thermoproteota</taxon>
        <taxon>Thermoprotei</taxon>
        <taxon>Fervidicoccales</taxon>
        <taxon>Fervidicoccaceae</taxon>
        <taxon>Fervidicoccus</taxon>
    </lineage>
</organism>
<dbReference type="Gene3D" id="3.30.43.10">
    <property type="entry name" value="Uridine Diphospho-n-acetylenolpyruvylglucosamine Reductase, domain 2"/>
    <property type="match status" value="1"/>
</dbReference>
<dbReference type="SUPFAM" id="SSF55447">
    <property type="entry name" value="CO dehydrogenase flavoprotein C-terminal domain-like"/>
    <property type="match status" value="1"/>
</dbReference>
<evidence type="ECO:0000313" key="5">
    <source>
        <dbReference type="EMBL" id="HGZ60810.1"/>
    </source>
</evidence>
<accession>A0A7J3SMF6</accession>
<dbReference type="InterPro" id="IPR016166">
    <property type="entry name" value="FAD-bd_PCMH"/>
</dbReference>
<evidence type="ECO:0000256" key="3">
    <source>
        <dbReference type="ARBA" id="ARBA00023002"/>
    </source>
</evidence>
<dbReference type="InterPro" id="IPR016169">
    <property type="entry name" value="FAD-bd_PCMH_sub2"/>
</dbReference>
<dbReference type="GO" id="GO:0071949">
    <property type="term" value="F:FAD binding"/>
    <property type="evidence" value="ECO:0007669"/>
    <property type="project" value="InterPro"/>
</dbReference>
<dbReference type="Gene3D" id="3.30.390.50">
    <property type="entry name" value="CO dehydrogenase flavoprotein, C-terminal domain"/>
    <property type="match status" value="1"/>
</dbReference>
<dbReference type="InterPro" id="IPR005107">
    <property type="entry name" value="CO_DH_flav_C"/>
</dbReference>
<sequence length="295" mass="32877">MSAPYTTLPEFKYVKPTSLEEAIRLLKENEGNAKIMNGGIGLIGFMKERLLEAELVVDIKGIKELKKIEYLPGKGLLVGATVTGTEMIEFFEKNPDLREKFRAFYEAASHMADAILRNRASIVGNILEGLPYVDMPGPAVLFDAEVHAVGPNGEKWIPVDGLVLGPAMTKLEPYEIVTEILYKEPPEGSRSAYVKLQSRSEYGIVNISVLVANPNSFANREVRVVVTSATQLPFRARSLEQHLKQPGKIEDLLDEGVEKMVNELDVIEDPYATAEFRKYLIKILTIKTIKSLLSR</sequence>
<dbReference type="Pfam" id="PF03450">
    <property type="entry name" value="CO_deh_flav_C"/>
    <property type="match status" value="1"/>
</dbReference>
<keyword evidence="2" id="KW-0274">FAD</keyword>
<dbReference type="Pfam" id="PF00941">
    <property type="entry name" value="FAD_binding_5"/>
    <property type="match status" value="1"/>
</dbReference>